<evidence type="ECO:0000313" key="1">
    <source>
        <dbReference type="EMBL" id="MPC84254.1"/>
    </source>
</evidence>
<reference evidence="1 2" key="1">
    <citation type="submission" date="2019-05" db="EMBL/GenBank/DDBJ databases">
        <title>Another draft genome of Portunus trituberculatus and its Hox gene families provides insights of decapod evolution.</title>
        <authorList>
            <person name="Jeong J.-H."/>
            <person name="Song I."/>
            <person name="Kim S."/>
            <person name="Choi T."/>
            <person name="Kim D."/>
            <person name="Ryu S."/>
            <person name="Kim W."/>
        </authorList>
    </citation>
    <scope>NUCLEOTIDE SEQUENCE [LARGE SCALE GENOMIC DNA]</scope>
    <source>
        <tissue evidence="1">Muscle</tissue>
    </source>
</reference>
<dbReference type="AlphaFoldDB" id="A0A5B7IVL4"/>
<organism evidence="1 2">
    <name type="scientific">Portunus trituberculatus</name>
    <name type="common">Swimming crab</name>
    <name type="synonym">Neptunus trituberculatus</name>
    <dbReference type="NCBI Taxonomy" id="210409"/>
    <lineage>
        <taxon>Eukaryota</taxon>
        <taxon>Metazoa</taxon>
        <taxon>Ecdysozoa</taxon>
        <taxon>Arthropoda</taxon>
        <taxon>Crustacea</taxon>
        <taxon>Multicrustacea</taxon>
        <taxon>Malacostraca</taxon>
        <taxon>Eumalacostraca</taxon>
        <taxon>Eucarida</taxon>
        <taxon>Decapoda</taxon>
        <taxon>Pleocyemata</taxon>
        <taxon>Brachyura</taxon>
        <taxon>Eubrachyura</taxon>
        <taxon>Portunoidea</taxon>
        <taxon>Portunidae</taxon>
        <taxon>Portuninae</taxon>
        <taxon>Portunus</taxon>
    </lineage>
</organism>
<dbReference type="EMBL" id="VSRR010064906">
    <property type="protein sequence ID" value="MPC84254.1"/>
    <property type="molecule type" value="Genomic_DNA"/>
</dbReference>
<keyword evidence="2" id="KW-1185">Reference proteome</keyword>
<sequence length="55" mass="6137">MVLKGVKNNREADGQDAEDLISLKLHHNTILSPSSPDSFNVRGEFGLRQPKSIYI</sequence>
<comment type="caution">
    <text evidence="1">The sequence shown here is derived from an EMBL/GenBank/DDBJ whole genome shotgun (WGS) entry which is preliminary data.</text>
</comment>
<gene>
    <name evidence="1" type="ORF">E2C01_078985</name>
</gene>
<accession>A0A5B7IVL4</accession>
<proteinExistence type="predicted"/>
<name>A0A5B7IVL4_PORTR</name>
<protein>
    <submittedName>
        <fullName evidence="1">Uncharacterized protein</fullName>
    </submittedName>
</protein>
<evidence type="ECO:0000313" key="2">
    <source>
        <dbReference type="Proteomes" id="UP000324222"/>
    </source>
</evidence>
<dbReference type="Proteomes" id="UP000324222">
    <property type="component" value="Unassembled WGS sequence"/>
</dbReference>